<comment type="subunit">
    <text evidence="8">Component of the Mediator complex.</text>
</comment>
<keyword evidence="4 8" id="KW-0805">Transcription regulation</keyword>
<protein>
    <recommendedName>
        <fullName evidence="3 8">Mediator of RNA polymerase II transcription subunit 17</fullName>
    </recommendedName>
    <alternativeName>
        <fullName evidence="7 8">Mediator complex subunit 17</fullName>
    </alternativeName>
</protein>
<feature type="compositionally biased region" description="Acidic residues" evidence="9">
    <location>
        <begin position="698"/>
        <end position="717"/>
    </location>
</feature>
<sequence length="787" mass="85484">MADSAGTADTPALFGLRDAVFRPWPLPGQEPANIGDFVRRIKAQGGEFRKLTEESLRKEIEERRTRREAGNGSDGDDADEASGRGADENEEAANDTLAHRTKGIEAMIAKRDEVLRTLESALQNGLIVVDFVSLLLSKDRPTQALQSLSPMLREKIGIGTLSAGRIANAAQAAKALQTRHGGGRGGGGGPGLAGGQILDETTRSNAQRVLDHKIECVGWQLLAMDRAAELLAAGRKRLHAELRREQMYWSEVVAVRDRGWALSRTPGQRRLLRVKFGFSEAAADLRAAGFAPLRRVKRGHVALDITALGPPSAIVVTLRRRNAAGNVDIIGRSSPPIRLPPSAPLENRILEARNTVYAKELWRELNREARLLVAHGIALRGPLIVFPAGAHTEGIIALEPLQLVASDAGAVAIATAEMDRVAEVTASSLHLFLAHGHRHHYRLRSVPAPPSDSTGTPPPAYYLLRPILANLKYEKALEHIARFLSDLCSILHRVGHTTAQFTLFERPLASSIPPPTAGSASRQLAASEGVCMAFLNPREFTFELTLAPDIRLSIRSRTTNMPLRTQYLIQLHPPPTGGSSPLQDSFPPADNYATLRDVLDYVSSAVGHVLAADARKAAIAHEDASQTGVIWSRTVDGTALQHQNDPLWEMRFSLTSTDTITELDEILDADVDEGDGREADGDGHVLGNPNLNTKSETADEDGPREDGGDDTALVDDDSPLRKFCPPELRLYASWPHGTLESAVYRRWAWTAESPQQQKQEDASPSTLHDIVQGCINGELKPAADTDQ</sequence>
<comment type="similarity">
    <text evidence="2 8">Belongs to the Mediator complex subunit 17 family.</text>
</comment>
<dbReference type="GeneID" id="25975524"/>
<proteinExistence type="inferred from homology"/>
<evidence type="ECO:0000256" key="4">
    <source>
        <dbReference type="ARBA" id="ARBA00023015"/>
    </source>
</evidence>
<dbReference type="Gene3D" id="6.10.250.2620">
    <property type="match status" value="1"/>
</dbReference>
<name>F0XGG4_GROCL</name>
<evidence type="ECO:0000256" key="5">
    <source>
        <dbReference type="ARBA" id="ARBA00023163"/>
    </source>
</evidence>
<feature type="compositionally biased region" description="Basic and acidic residues" evidence="9">
    <location>
        <begin position="674"/>
        <end position="683"/>
    </location>
</feature>
<feature type="compositionally biased region" description="Basic and acidic residues" evidence="9">
    <location>
        <begin position="51"/>
        <end position="69"/>
    </location>
</feature>
<evidence type="ECO:0000256" key="9">
    <source>
        <dbReference type="SAM" id="MobiDB-lite"/>
    </source>
</evidence>
<evidence type="ECO:0000256" key="7">
    <source>
        <dbReference type="ARBA" id="ARBA00032014"/>
    </source>
</evidence>
<dbReference type="eggNOG" id="ENOG502QS9H">
    <property type="taxonomic scope" value="Eukaryota"/>
</dbReference>
<keyword evidence="5 8" id="KW-0804">Transcription</keyword>
<keyword evidence="6 8" id="KW-0539">Nucleus</keyword>
<dbReference type="InterPro" id="IPR019313">
    <property type="entry name" value="Mediator_Med17"/>
</dbReference>
<keyword evidence="11" id="KW-1185">Reference proteome</keyword>
<evidence type="ECO:0000256" key="1">
    <source>
        <dbReference type="ARBA" id="ARBA00004123"/>
    </source>
</evidence>
<dbReference type="Pfam" id="PF10156">
    <property type="entry name" value="Med17"/>
    <property type="match status" value="2"/>
</dbReference>
<evidence type="ECO:0000256" key="8">
    <source>
        <dbReference type="RuleBase" id="RU364140"/>
    </source>
</evidence>
<accession>F0XGG4</accession>
<evidence type="ECO:0000313" key="11">
    <source>
        <dbReference type="Proteomes" id="UP000007796"/>
    </source>
</evidence>
<dbReference type="PANTHER" id="PTHR13114:SF7">
    <property type="entry name" value="MEDIATOR OF RNA POLYMERASE II TRANSCRIPTION SUBUNIT 17"/>
    <property type="match status" value="1"/>
</dbReference>
<dbReference type="AlphaFoldDB" id="F0XGG4"/>
<dbReference type="GO" id="GO:0006357">
    <property type="term" value="P:regulation of transcription by RNA polymerase II"/>
    <property type="evidence" value="ECO:0007669"/>
    <property type="project" value="InterPro"/>
</dbReference>
<dbReference type="STRING" id="655863.F0XGG4"/>
<dbReference type="InParanoid" id="F0XGG4"/>
<feature type="region of interest" description="Disordered" evidence="9">
    <location>
        <begin position="51"/>
        <end position="98"/>
    </location>
</feature>
<dbReference type="GO" id="GO:0003712">
    <property type="term" value="F:transcription coregulator activity"/>
    <property type="evidence" value="ECO:0007669"/>
    <property type="project" value="InterPro"/>
</dbReference>
<reference evidence="10 11" key="1">
    <citation type="journal article" date="2011" name="Proc. Natl. Acad. Sci. U.S.A.">
        <title>Genome and transcriptome analyses of the mountain pine beetle-fungal symbiont Grosmannia clavigera, a lodgepole pine pathogen.</title>
        <authorList>
            <person name="DiGuistini S."/>
            <person name="Wang Y."/>
            <person name="Liao N.Y."/>
            <person name="Taylor G."/>
            <person name="Tanguay P."/>
            <person name="Feau N."/>
            <person name="Henrissat B."/>
            <person name="Chan S.K."/>
            <person name="Hesse-Orce U."/>
            <person name="Alamouti S.M."/>
            <person name="Tsui C.K.M."/>
            <person name="Docking R.T."/>
            <person name="Levasseur A."/>
            <person name="Haridas S."/>
            <person name="Robertson G."/>
            <person name="Birol I."/>
            <person name="Holt R.A."/>
            <person name="Marra M.A."/>
            <person name="Hamelin R.C."/>
            <person name="Hirst M."/>
            <person name="Jones S.J.M."/>
            <person name="Bohlmann J."/>
            <person name="Breuil C."/>
        </authorList>
    </citation>
    <scope>NUCLEOTIDE SEQUENCE [LARGE SCALE GENOMIC DNA]</scope>
    <source>
        <strain evidence="11">kw1407 / UAMH 11150</strain>
    </source>
</reference>
<dbReference type="GO" id="GO:0070847">
    <property type="term" value="C:core mediator complex"/>
    <property type="evidence" value="ECO:0007669"/>
    <property type="project" value="TreeGrafter"/>
</dbReference>
<dbReference type="RefSeq" id="XP_014172078.1">
    <property type="nucleotide sequence ID" value="XM_014316603.1"/>
</dbReference>
<evidence type="ECO:0000256" key="2">
    <source>
        <dbReference type="ARBA" id="ARBA00005635"/>
    </source>
</evidence>
<dbReference type="EMBL" id="GL629769">
    <property type="protein sequence ID" value="EFX02596.1"/>
    <property type="molecule type" value="Genomic_DNA"/>
</dbReference>
<evidence type="ECO:0000256" key="6">
    <source>
        <dbReference type="ARBA" id="ARBA00023242"/>
    </source>
</evidence>
<dbReference type="HOGENOM" id="CLU_015164_0_0_1"/>
<comment type="subcellular location">
    <subcellularLocation>
        <location evidence="1 8">Nucleus</location>
    </subcellularLocation>
</comment>
<keyword evidence="8" id="KW-0010">Activator</keyword>
<comment type="function">
    <text evidence="8">Component of the Mediator complex, a coactivator involved in the regulated transcription of nearly all RNA polymerase II-dependent genes. Mediator functions as a bridge to convey information from gene-specific regulatory proteins to the basal RNA polymerase II transcription machinery. Mediator is recruited to promoters by direct interactions with regulatory proteins and serves as a scaffold for the assembly of a functional preinitiation complex with RNA polymerase II and the general transcription factors.</text>
</comment>
<dbReference type="PANTHER" id="PTHR13114">
    <property type="entry name" value="MEDIATOR OF RNA POLYMERASE II TRANSCRIPTION SUBUNIT 17"/>
    <property type="match status" value="1"/>
</dbReference>
<feature type="region of interest" description="Disordered" evidence="9">
    <location>
        <begin position="672"/>
        <end position="719"/>
    </location>
</feature>
<dbReference type="OrthoDB" id="5319830at2759"/>
<dbReference type="Proteomes" id="UP000007796">
    <property type="component" value="Unassembled WGS sequence"/>
</dbReference>
<dbReference type="GO" id="GO:0016592">
    <property type="term" value="C:mediator complex"/>
    <property type="evidence" value="ECO:0007669"/>
    <property type="project" value="InterPro"/>
</dbReference>
<organism evidence="11">
    <name type="scientific">Grosmannia clavigera (strain kw1407 / UAMH 11150)</name>
    <name type="common">Blue stain fungus</name>
    <name type="synonym">Graphiocladiella clavigera</name>
    <dbReference type="NCBI Taxonomy" id="655863"/>
    <lineage>
        <taxon>Eukaryota</taxon>
        <taxon>Fungi</taxon>
        <taxon>Dikarya</taxon>
        <taxon>Ascomycota</taxon>
        <taxon>Pezizomycotina</taxon>
        <taxon>Sordariomycetes</taxon>
        <taxon>Sordariomycetidae</taxon>
        <taxon>Ophiostomatales</taxon>
        <taxon>Ophiostomataceae</taxon>
        <taxon>Leptographium</taxon>
    </lineage>
</organism>
<gene>
    <name evidence="8" type="primary">MED17</name>
    <name evidence="10" type="ORF">CMQ_2525</name>
</gene>
<evidence type="ECO:0000313" key="10">
    <source>
        <dbReference type="EMBL" id="EFX02596.1"/>
    </source>
</evidence>
<evidence type="ECO:0000256" key="3">
    <source>
        <dbReference type="ARBA" id="ARBA00019610"/>
    </source>
</evidence>